<accession>A0ABP8PNU5</accession>
<dbReference type="Proteomes" id="UP001500731">
    <property type="component" value="Unassembled WGS sequence"/>
</dbReference>
<organism evidence="1 2">
    <name type="scientific">Microbacterium panaciterrae</name>
    <dbReference type="NCBI Taxonomy" id="985759"/>
    <lineage>
        <taxon>Bacteria</taxon>
        <taxon>Bacillati</taxon>
        <taxon>Actinomycetota</taxon>
        <taxon>Actinomycetes</taxon>
        <taxon>Micrococcales</taxon>
        <taxon>Microbacteriaceae</taxon>
        <taxon>Microbacterium</taxon>
    </lineage>
</organism>
<sequence>MYWDRKAAFEVFSEEHGTAVFYDHREDVGGEDASFEMFVASGRSDNPTGPRVFAAEPLRVYTCYRIDVSFKNGWLSGFYRGSDSDPHRLECPKDLVGALGDGSEYREPWIFDG</sequence>
<evidence type="ECO:0000313" key="2">
    <source>
        <dbReference type="Proteomes" id="UP001500731"/>
    </source>
</evidence>
<keyword evidence="2" id="KW-1185">Reference proteome</keyword>
<comment type="caution">
    <text evidence="1">The sequence shown here is derived from an EMBL/GenBank/DDBJ whole genome shotgun (WGS) entry which is preliminary data.</text>
</comment>
<gene>
    <name evidence="1" type="ORF">GCM10023171_31300</name>
</gene>
<protein>
    <submittedName>
        <fullName evidence="1">Uncharacterized protein</fullName>
    </submittedName>
</protein>
<name>A0ABP8PNU5_9MICO</name>
<dbReference type="RefSeq" id="WP_345188331.1">
    <property type="nucleotide sequence ID" value="NZ_BAABGP010000022.1"/>
</dbReference>
<evidence type="ECO:0000313" key="1">
    <source>
        <dbReference type="EMBL" id="GAA4489802.1"/>
    </source>
</evidence>
<reference evidence="2" key="1">
    <citation type="journal article" date="2019" name="Int. J. Syst. Evol. Microbiol.">
        <title>The Global Catalogue of Microorganisms (GCM) 10K type strain sequencing project: providing services to taxonomists for standard genome sequencing and annotation.</title>
        <authorList>
            <consortium name="The Broad Institute Genomics Platform"/>
            <consortium name="The Broad Institute Genome Sequencing Center for Infectious Disease"/>
            <person name="Wu L."/>
            <person name="Ma J."/>
        </authorList>
    </citation>
    <scope>NUCLEOTIDE SEQUENCE [LARGE SCALE GENOMIC DNA]</scope>
    <source>
        <strain evidence="2">JCM 17839</strain>
    </source>
</reference>
<dbReference type="EMBL" id="BAABGP010000022">
    <property type="protein sequence ID" value="GAA4489802.1"/>
    <property type="molecule type" value="Genomic_DNA"/>
</dbReference>
<proteinExistence type="predicted"/>